<gene>
    <name evidence="2" type="ORF">EV653_2821</name>
</gene>
<dbReference type="InterPro" id="IPR025117">
    <property type="entry name" value="DUF4037"/>
</dbReference>
<name>A0A4R8CNF2_9ACTN</name>
<reference evidence="2 3" key="1">
    <citation type="submission" date="2019-03" db="EMBL/GenBank/DDBJ databases">
        <title>Genomic Encyclopedia of Type Strains, Phase III (KMG-III): the genomes of soil and plant-associated and newly described type strains.</title>
        <authorList>
            <person name="Whitman W."/>
        </authorList>
    </citation>
    <scope>NUCLEOTIDE SEQUENCE [LARGE SCALE GENOMIC DNA]</scope>
    <source>
        <strain evidence="2 3">VKM Ac-2573</strain>
    </source>
</reference>
<dbReference type="Proteomes" id="UP000295146">
    <property type="component" value="Unassembled WGS sequence"/>
</dbReference>
<sequence>MSGLGICERFYRKVVRPQLDVPHSAALLGRGSEVLGFDDEMSTDHNCEARVLLFVDHGVEVQPEVPTTFEDRPTWVEVHTLHKYFRDQLAFDIDAELTPQNWLTFPESILRQHTAGGVFHDDLGLAAVRERLAYYPDDVWRYLMITAWWRVHPEMNLVGRAGYVGDELGSALIGAQLVHDLMQLCFLIERTYAPYRKWFGTAFNRLSCGPTLTPLLREVLRAETWQQREEALMAAYRGVAELHNRSAVTTPIELGVEQMCGRPFKVVWGDFIGTLTADLQDPAVLQLYERWPVGGIEQIRDTLWKAVDRRQALDFL</sequence>
<dbReference type="RefSeq" id="WP_202871591.1">
    <property type="nucleotide sequence ID" value="NZ_SODP01000001.1"/>
</dbReference>
<feature type="domain" description="DUF4037" evidence="1">
    <location>
        <begin position="102"/>
        <end position="199"/>
    </location>
</feature>
<dbReference type="EMBL" id="SODP01000001">
    <property type="protein sequence ID" value="TDW77650.1"/>
    <property type="molecule type" value="Genomic_DNA"/>
</dbReference>
<accession>A0A4R8CNF2</accession>
<proteinExistence type="predicted"/>
<comment type="caution">
    <text evidence="2">The sequence shown here is derived from an EMBL/GenBank/DDBJ whole genome shotgun (WGS) entry which is preliminary data.</text>
</comment>
<protein>
    <submittedName>
        <fullName evidence="2">Uncharacterized protein DUF4037</fullName>
    </submittedName>
</protein>
<dbReference type="Pfam" id="PF13228">
    <property type="entry name" value="DUF4037"/>
    <property type="match status" value="1"/>
</dbReference>
<dbReference type="AlphaFoldDB" id="A0A4R8CNF2"/>
<organism evidence="2 3">
    <name type="scientific">Kribbella pratensis</name>
    <dbReference type="NCBI Taxonomy" id="2512112"/>
    <lineage>
        <taxon>Bacteria</taxon>
        <taxon>Bacillati</taxon>
        <taxon>Actinomycetota</taxon>
        <taxon>Actinomycetes</taxon>
        <taxon>Propionibacteriales</taxon>
        <taxon>Kribbellaceae</taxon>
        <taxon>Kribbella</taxon>
    </lineage>
</organism>
<evidence type="ECO:0000259" key="1">
    <source>
        <dbReference type="Pfam" id="PF13228"/>
    </source>
</evidence>
<evidence type="ECO:0000313" key="3">
    <source>
        <dbReference type="Proteomes" id="UP000295146"/>
    </source>
</evidence>
<keyword evidence="3" id="KW-1185">Reference proteome</keyword>
<evidence type="ECO:0000313" key="2">
    <source>
        <dbReference type="EMBL" id="TDW77650.1"/>
    </source>
</evidence>